<keyword evidence="3" id="KW-1185">Reference proteome</keyword>
<dbReference type="GO" id="GO:0015979">
    <property type="term" value="P:photosynthesis"/>
    <property type="evidence" value="ECO:0007669"/>
    <property type="project" value="InterPro"/>
</dbReference>
<sequence>MLASSQDARTTSELPRHSPSTSSSRAHHLLDTIPHPPHQPSRWHPPPPPPWRPHPPPPGLYTAASLPRRPCPLAASRCRGAAGALRIARQVAVNGDVSSSSSVVVAEEAAAASKIGKRVRVTAPVRVHHVSKAPDLDPPWYGGRGQAVRPASGRASTSRQSPLQGGVRAQGGWAGQAGTHTYGAVPREDDSWSRSHSGG</sequence>
<reference evidence="2" key="2">
    <citation type="submission" date="2021-02" db="EMBL/GenBank/DDBJ databases">
        <authorList>
            <person name="Kimball J.A."/>
            <person name="Haas M.W."/>
            <person name="Macchietto M."/>
            <person name="Kono T."/>
            <person name="Duquette J."/>
            <person name="Shao M."/>
        </authorList>
    </citation>
    <scope>NUCLEOTIDE SEQUENCE</scope>
    <source>
        <tissue evidence="2">Fresh leaf tissue</tissue>
    </source>
</reference>
<reference evidence="2" key="1">
    <citation type="journal article" date="2021" name="bioRxiv">
        <title>Whole Genome Assembly and Annotation of Northern Wild Rice, Zizania palustris L., Supports a Whole Genome Duplication in the Zizania Genus.</title>
        <authorList>
            <person name="Haas M."/>
            <person name="Kono T."/>
            <person name="Macchietto M."/>
            <person name="Millas R."/>
            <person name="McGilp L."/>
            <person name="Shao M."/>
            <person name="Duquette J."/>
            <person name="Hirsch C.N."/>
            <person name="Kimball J."/>
        </authorList>
    </citation>
    <scope>NUCLEOTIDE SEQUENCE</scope>
    <source>
        <tissue evidence="2">Fresh leaf tissue</tissue>
    </source>
</reference>
<dbReference type="Proteomes" id="UP000729402">
    <property type="component" value="Unassembled WGS sequence"/>
</dbReference>
<evidence type="ECO:0000313" key="3">
    <source>
        <dbReference type="Proteomes" id="UP000729402"/>
    </source>
</evidence>
<organism evidence="2 3">
    <name type="scientific">Zizania palustris</name>
    <name type="common">Northern wild rice</name>
    <dbReference type="NCBI Taxonomy" id="103762"/>
    <lineage>
        <taxon>Eukaryota</taxon>
        <taxon>Viridiplantae</taxon>
        <taxon>Streptophyta</taxon>
        <taxon>Embryophyta</taxon>
        <taxon>Tracheophyta</taxon>
        <taxon>Spermatophyta</taxon>
        <taxon>Magnoliopsida</taxon>
        <taxon>Liliopsida</taxon>
        <taxon>Poales</taxon>
        <taxon>Poaceae</taxon>
        <taxon>BOP clade</taxon>
        <taxon>Oryzoideae</taxon>
        <taxon>Oryzeae</taxon>
        <taxon>Zizaniinae</taxon>
        <taxon>Zizania</taxon>
    </lineage>
</organism>
<feature type="region of interest" description="Disordered" evidence="1">
    <location>
        <begin position="133"/>
        <end position="199"/>
    </location>
</feature>
<feature type="compositionally biased region" description="Polar residues" evidence="1">
    <location>
        <begin position="1"/>
        <end position="24"/>
    </location>
</feature>
<comment type="caution">
    <text evidence="2">The sequence shown here is derived from an EMBL/GenBank/DDBJ whole genome shotgun (WGS) entry which is preliminary data.</text>
</comment>
<dbReference type="EMBL" id="JAAALK010000086">
    <property type="protein sequence ID" value="KAG8082754.1"/>
    <property type="molecule type" value="Genomic_DNA"/>
</dbReference>
<name>A0A8J5TAH7_ZIZPA</name>
<dbReference type="PANTHER" id="PTHR46937">
    <property type="entry name" value="FERREDOXIN-THIOREDOXIN REDUCTASE, VARIABLE CHAIN"/>
    <property type="match status" value="1"/>
</dbReference>
<dbReference type="AlphaFoldDB" id="A0A8J5TAH7"/>
<dbReference type="PANTHER" id="PTHR46937:SF4">
    <property type="entry name" value="FERREDOXIN-THIOREDOXIN REDUCTASE SUBUNIT A1, CHLOROPLASTIC"/>
    <property type="match status" value="1"/>
</dbReference>
<evidence type="ECO:0000256" key="1">
    <source>
        <dbReference type="SAM" id="MobiDB-lite"/>
    </source>
</evidence>
<evidence type="ECO:0000313" key="2">
    <source>
        <dbReference type="EMBL" id="KAG8082754.1"/>
    </source>
</evidence>
<proteinExistence type="predicted"/>
<protein>
    <submittedName>
        <fullName evidence="2">Uncharacterized protein</fullName>
    </submittedName>
</protein>
<feature type="compositionally biased region" description="Polar residues" evidence="1">
    <location>
        <begin position="154"/>
        <end position="163"/>
    </location>
</feature>
<dbReference type="InterPro" id="IPR044166">
    <property type="entry name" value="FTRV"/>
</dbReference>
<accession>A0A8J5TAH7</accession>
<feature type="region of interest" description="Disordered" evidence="1">
    <location>
        <begin position="1"/>
        <end position="66"/>
    </location>
</feature>
<feature type="compositionally biased region" description="Pro residues" evidence="1">
    <location>
        <begin position="34"/>
        <end position="59"/>
    </location>
</feature>
<gene>
    <name evidence="2" type="ORF">GUJ93_ZPchr0014g47113</name>
</gene>